<keyword evidence="3" id="KW-1185">Reference proteome</keyword>
<keyword evidence="1" id="KW-0812">Transmembrane</keyword>
<proteinExistence type="predicted"/>
<reference evidence="2 3" key="1">
    <citation type="submission" date="2018-07" db="EMBL/GenBank/DDBJ databases">
        <title>Dyella tabacisoli L4-6T, whole genome shotgun sequence.</title>
        <authorList>
            <person name="Zhou X.-K."/>
            <person name="Li W.-J."/>
            <person name="Duan Y.-Q."/>
        </authorList>
    </citation>
    <scope>NUCLEOTIDE SEQUENCE [LARGE SCALE GENOMIC DNA]</scope>
    <source>
        <strain evidence="2 3">L4-6</strain>
    </source>
</reference>
<organism evidence="2 3">
    <name type="scientific">Dyella tabacisoli</name>
    <dbReference type="NCBI Taxonomy" id="2282381"/>
    <lineage>
        <taxon>Bacteria</taxon>
        <taxon>Pseudomonadati</taxon>
        <taxon>Pseudomonadota</taxon>
        <taxon>Gammaproteobacteria</taxon>
        <taxon>Lysobacterales</taxon>
        <taxon>Rhodanobacteraceae</taxon>
        <taxon>Dyella</taxon>
    </lineage>
</organism>
<dbReference type="RefSeq" id="WP_114847394.1">
    <property type="nucleotide sequence ID" value="NZ_JBHSPE010000001.1"/>
</dbReference>
<evidence type="ECO:0000313" key="3">
    <source>
        <dbReference type="Proteomes" id="UP000253782"/>
    </source>
</evidence>
<dbReference type="Proteomes" id="UP000253782">
    <property type="component" value="Unassembled WGS sequence"/>
</dbReference>
<evidence type="ECO:0000256" key="1">
    <source>
        <dbReference type="SAM" id="Phobius"/>
    </source>
</evidence>
<protein>
    <submittedName>
        <fullName evidence="2">Uncharacterized protein</fullName>
    </submittedName>
</protein>
<feature type="transmembrane region" description="Helical" evidence="1">
    <location>
        <begin position="75"/>
        <end position="99"/>
    </location>
</feature>
<comment type="caution">
    <text evidence="2">The sequence shown here is derived from an EMBL/GenBank/DDBJ whole genome shotgun (WGS) entry which is preliminary data.</text>
</comment>
<dbReference type="OrthoDB" id="5957214at2"/>
<gene>
    <name evidence="2" type="ORF">DVJ77_20490</name>
</gene>
<keyword evidence="1" id="KW-0472">Membrane</keyword>
<dbReference type="EMBL" id="QQAH01000024">
    <property type="protein sequence ID" value="RDD79843.1"/>
    <property type="molecule type" value="Genomic_DNA"/>
</dbReference>
<feature type="transmembrane region" description="Helical" evidence="1">
    <location>
        <begin position="43"/>
        <end position="63"/>
    </location>
</feature>
<dbReference type="AlphaFoldDB" id="A0A369UHN1"/>
<sequence>MIHRLLGCTVVLVWLWTVYHLSQVMPGLHSAESSGVYRAGRGAIYVLGLPLLAAALLIFPDFFEDRFSPVSRMTGEALLSVGVWRFFGYFALLVSWGLWELFR</sequence>
<keyword evidence="1" id="KW-1133">Transmembrane helix</keyword>
<name>A0A369UHN1_9GAMM</name>
<evidence type="ECO:0000313" key="2">
    <source>
        <dbReference type="EMBL" id="RDD79843.1"/>
    </source>
</evidence>
<accession>A0A369UHN1</accession>